<evidence type="ECO:0000256" key="1">
    <source>
        <dbReference type="SAM" id="Coils"/>
    </source>
</evidence>
<keyword evidence="2" id="KW-0472">Membrane</keyword>
<comment type="caution">
    <text evidence="3">The sequence shown here is derived from an EMBL/GenBank/DDBJ whole genome shotgun (WGS) entry which is preliminary data.</text>
</comment>
<gene>
    <name evidence="3" type="ORF">CP985_01565</name>
</gene>
<dbReference type="Proteomes" id="UP000290092">
    <property type="component" value="Unassembled WGS sequence"/>
</dbReference>
<name>A0AAX2ALM9_9BACT</name>
<dbReference type="KEGG" id="amyt:AMYT_1171"/>
<dbReference type="RefSeq" id="WP_114841619.1">
    <property type="nucleotide sequence ID" value="NZ_CP031219.1"/>
</dbReference>
<dbReference type="EMBL" id="NXID01000003">
    <property type="protein sequence ID" value="RXK16871.1"/>
    <property type="molecule type" value="Genomic_DNA"/>
</dbReference>
<dbReference type="AlphaFoldDB" id="A0AAX2ALM9"/>
<feature type="transmembrane region" description="Helical" evidence="2">
    <location>
        <begin position="143"/>
        <end position="164"/>
    </location>
</feature>
<reference evidence="3 4" key="1">
    <citation type="submission" date="2017-09" db="EMBL/GenBank/DDBJ databases">
        <title>Genomics of the genus Arcobacter.</title>
        <authorList>
            <person name="Perez-Cataluna A."/>
            <person name="Figueras M.J."/>
            <person name="Salas-Masso N."/>
        </authorList>
    </citation>
    <scope>NUCLEOTIDE SEQUENCE [LARGE SCALE GENOMIC DNA]</scope>
    <source>
        <strain evidence="3 4">CECT 7386</strain>
    </source>
</reference>
<protein>
    <recommendedName>
        <fullName evidence="5">Lipoprotein</fullName>
    </recommendedName>
</protein>
<accession>A0AAX2ALM9</accession>
<keyword evidence="2" id="KW-0812">Transmembrane</keyword>
<keyword evidence="2" id="KW-1133">Transmembrane helix</keyword>
<keyword evidence="4" id="KW-1185">Reference proteome</keyword>
<proteinExistence type="predicted"/>
<evidence type="ECO:0000313" key="3">
    <source>
        <dbReference type="EMBL" id="RXK16871.1"/>
    </source>
</evidence>
<organism evidence="3 4">
    <name type="scientific">Malaciobacter mytili LMG 24559</name>
    <dbReference type="NCBI Taxonomy" id="1032238"/>
    <lineage>
        <taxon>Bacteria</taxon>
        <taxon>Pseudomonadati</taxon>
        <taxon>Campylobacterota</taxon>
        <taxon>Epsilonproteobacteria</taxon>
        <taxon>Campylobacterales</taxon>
        <taxon>Arcobacteraceae</taxon>
        <taxon>Malaciobacter</taxon>
    </lineage>
</organism>
<evidence type="ECO:0000313" key="4">
    <source>
        <dbReference type="Proteomes" id="UP000290092"/>
    </source>
</evidence>
<evidence type="ECO:0008006" key="5">
    <source>
        <dbReference type="Google" id="ProtNLM"/>
    </source>
</evidence>
<evidence type="ECO:0000256" key="2">
    <source>
        <dbReference type="SAM" id="Phobius"/>
    </source>
</evidence>
<keyword evidence="1" id="KW-0175">Coiled coil</keyword>
<sequence length="260" mass="30379">MKQFIFLPLFIFLLTFTGCDSGSIFGPSDEEIALKQKELDQAKELKQKELNATFAIKEKELNIKEKEILQNKELKQQEAQLVLAQKQAELDNKKDIEIEKIKSDIEKEKIRIEKEKIKAQNREKRLQFELEALQKEKDKQLQFYAMLLTGVIILLISIAIFIYFNNRRKDKLKAYQDNMEKYFRAKENEAKLQIANKILDTIAQGNLNAQTEAKLIASLNGSTPKNEEIKPQLENKKFDEVVDLEILDEEIKKEQEDKSK</sequence>
<dbReference type="PROSITE" id="PS51257">
    <property type="entry name" value="PROKAR_LIPOPROTEIN"/>
    <property type="match status" value="1"/>
</dbReference>
<feature type="coiled-coil region" evidence="1">
    <location>
        <begin position="32"/>
        <end position="136"/>
    </location>
</feature>